<evidence type="ECO:0000313" key="2">
    <source>
        <dbReference type="Proteomes" id="UP000189670"/>
    </source>
</evidence>
<evidence type="ECO:0000313" key="1">
    <source>
        <dbReference type="EMBL" id="ETR67419.1"/>
    </source>
</evidence>
<sequence length="166" mass="19368">MKILLGSPNYDGKPEWWTERATCGINICECIQTKNYGELYTVLIENDATYQLRDLPEIISIINSYPPFMQQAQKLNPFNFLLLKMWHFSHADPLSMQEFQDALEAYGKKHFYYDDNQRKNIQTIDALLAQAMVHQRAKAGTLQTLNQPLQDWINKYCNKDNIADCI</sequence>
<reference evidence="2" key="1">
    <citation type="submission" date="2012-11" db="EMBL/GenBank/DDBJ databases">
        <authorList>
            <person name="Lucero-Rivera Y.E."/>
            <person name="Tovar-Ramirez D."/>
        </authorList>
    </citation>
    <scope>NUCLEOTIDE SEQUENCE [LARGE SCALE GENOMIC DNA]</scope>
    <source>
        <strain evidence="2">Araruama</strain>
    </source>
</reference>
<dbReference type="AlphaFoldDB" id="A0A1V1NXV1"/>
<dbReference type="Proteomes" id="UP000189670">
    <property type="component" value="Unassembled WGS sequence"/>
</dbReference>
<dbReference type="EMBL" id="ATBP01001390">
    <property type="protein sequence ID" value="ETR67419.1"/>
    <property type="molecule type" value="Genomic_DNA"/>
</dbReference>
<comment type="caution">
    <text evidence="1">The sequence shown here is derived from an EMBL/GenBank/DDBJ whole genome shotgun (WGS) entry which is preliminary data.</text>
</comment>
<protein>
    <submittedName>
        <fullName evidence="1">Uncharacterized protein</fullName>
    </submittedName>
</protein>
<proteinExistence type="predicted"/>
<gene>
    <name evidence="1" type="ORF">OMM_05147</name>
</gene>
<organism evidence="1 2">
    <name type="scientific">Candidatus Magnetoglobus multicellularis str. Araruama</name>
    <dbReference type="NCBI Taxonomy" id="890399"/>
    <lineage>
        <taxon>Bacteria</taxon>
        <taxon>Pseudomonadati</taxon>
        <taxon>Thermodesulfobacteriota</taxon>
        <taxon>Desulfobacteria</taxon>
        <taxon>Desulfobacterales</taxon>
        <taxon>Desulfobacteraceae</taxon>
        <taxon>Candidatus Magnetoglobus</taxon>
    </lineage>
</organism>
<name>A0A1V1NXV1_9BACT</name>
<accession>A0A1V1NXV1</accession>